<evidence type="ECO:0000313" key="1">
    <source>
        <dbReference type="EMBL" id="ACG40021.1"/>
    </source>
</evidence>
<proteinExistence type="evidence at transcript level"/>
<reference evidence="1" key="1">
    <citation type="journal article" date="2009" name="Plant Mol. Biol.">
        <title>Insights into corn genes derived from large-scale cDNA sequencing.</title>
        <authorList>
            <person name="Alexandrov N.N."/>
            <person name="Brover V.V."/>
            <person name="Freidin S."/>
            <person name="Troukhan M.E."/>
            <person name="Tatarinova T.V."/>
            <person name="Zhang H."/>
            <person name="Swaller T.J."/>
            <person name="Lu Y.P."/>
            <person name="Bouck J."/>
            <person name="Flavell R.B."/>
            <person name="Feldmann K.A."/>
        </authorList>
    </citation>
    <scope>NUCLEOTIDE SEQUENCE</scope>
</reference>
<protein>
    <submittedName>
        <fullName evidence="1">Uncharacterized protein</fullName>
    </submittedName>
</protein>
<dbReference type="EMBL" id="EU967903">
    <property type="protein sequence ID" value="ACG40021.1"/>
    <property type="molecule type" value="mRNA"/>
</dbReference>
<name>B6TSD8_MAIZE</name>
<accession>B6TSD8</accession>
<dbReference type="AlphaFoldDB" id="B6TSD8"/>
<sequence>MRSPSDERPDFLVTTHSYALPSWNSPEIIALNLVTDMVFSKSRYGMMKGNDLGDGRMFSRDIRAGT</sequence>
<organism evidence="1">
    <name type="scientific">Zea mays</name>
    <name type="common">Maize</name>
    <dbReference type="NCBI Taxonomy" id="4577"/>
    <lineage>
        <taxon>Eukaryota</taxon>
        <taxon>Viridiplantae</taxon>
        <taxon>Streptophyta</taxon>
        <taxon>Embryophyta</taxon>
        <taxon>Tracheophyta</taxon>
        <taxon>Spermatophyta</taxon>
        <taxon>Magnoliopsida</taxon>
        <taxon>Liliopsida</taxon>
        <taxon>Poales</taxon>
        <taxon>Poaceae</taxon>
        <taxon>PACMAD clade</taxon>
        <taxon>Panicoideae</taxon>
        <taxon>Andropogonodae</taxon>
        <taxon>Andropogoneae</taxon>
        <taxon>Tripsacinae</taxon>
        <taxon>Zea</taxon>
    </lineage>
</organism>